<keyword evidence="18" id="KW-1185">Reference proteome</keyword>
<comment type="caution">
    <text evidence="17">The sequence shown here is derived from an EMBL/GenBank/DDBJ whole genome shotgun (WGS) entry which is preliminary data.</text>
</comment>
<feature type="transmembrane region" description="Helical" evidence="16">
    <location>
        <begin position="117"/>
        <end position="136"/>
    </location>
</feature>
<organism evidence="17 18">
    <name type="scientific">Termitidicoccus mucosus</name>
    <dbReference type="NCBI Taxonomy" id="1184151"/>
    <lineage>
        <taxon>Bacteria</taxon>
        <taxon>Pseudomonadati</taxon>
        <taxon>Verrucomicrobiota</taxon>
        <taxon>Opitutia</taxon>
        <taxon>Opitutales</taxon>
        <taxon>Opitutaceae</taxon>
        <taxon>Termitidicoccus</taxon>
    </lineage>
</organism>
<comment type="subcellular location">
    <subcellularLocation>
        <location evidence="1">Membrane</location>
        <topology evidence="1">Multi-pass membrane protein</topology>
    </subcellularLocation>
</comment>
<evidence type="ECO:0000256" key="5">
    <source>
        <dbReference type="ARBA" id="ARBA00022960"/>
    </source>
</evidence>
<evidence type="ECO:0000313" key="17">
    <source>
        <dbReference type="EMBL" id="OAM91489.1"/>
    </source>
</evidence>
<evidence type="ECO:0000256" key="11">
    <source>
        <dbReference type="ARBA" id="ARBA00038053"/>
    </source>
</evidence>
<feature type="transmembrane region" description="Helical" evidence="16">
    <location>
        <begin position="143"/>
        <end position="159"/>
    </location>
</feature>
<feature type="transmembrane region" description="Helical" evidence="16">
    <location>
        <begin position="273"/>
        <end position="294"/>
    </location>
</feature>
<dbReference type="AlphaFoldDB" id="A0A178IQA7"/>
<keyword evidence="7 16" id="KW-1133">Transmembrane helix</keyword>
<evidence type="ECO:0000256" key="14">
    <source>
        <dbReference type="ARBA" id="ARBA00044770"/>
    </source>
</evidence>
<evidence type="ECO:0000256" key="3">
    <source>
        <dbReference type="ARBA" id="ARBA00022679"/>
    </source>
</evidence>
<dbReference type="InterPro" id="IPR001182">
    <property type="entry name" value="FtsW/RodA"/>
</dbReference>
<dbReference type="Pfam" id="PF01098">
    <property type="entry name" value="FTSW_RODA_SPOVE"/>
    <property type="match status" value="1"/>
</dbReference>
<reference evidence="17 18" key="1">
    <citation type="submission" date="2016-01" db="EMBL/GenBank/DDBJ databases">
        <title>High potential of lignocellulose degradation of a new Verrucomicrobia species.</title>
        <authorList>
            <person name="Wang Y."/>
            <person name="Shi Y."/>
            <person name="Qiu Z."/>
            <person name="Liu S."/>
            <person name="Yang H."/>
        </authorList>
    </citation>
    <scope>NUCLEOTIDE SEQUENCE [LARGE SCALE GENOMIC DNA]</scope>
    <source>
        <strain evidence="17 18">TSB47</strain>
    </source>
</reference>
<keyword evidence="2" id="KW-0328">Glycosyltransferase</keyword>
<feature type="transmembrane region" description="Helical" evidence="16">
    <location>
        <begin position="188"/>
        <end position="206"/>
    </location>
</feature>
<dbReference type="EMBL" id="LRRQ01000027">
    <property type="protein sequence ID" value="OAM91489.1"/>
    <property type="molecule type" value="Genomic_DNA"/>
</dbReference>
<dbReference type="EC" id="2.4.99.28" evidence="14"/>
<dbReference type="GO" id="GO:0009252">
    <property type="term" value="P:peptidoglycan biosynthetic process"/>
    <property type="evidence" value="ECO:0007669"/>
    <property type="project" value="UniProtKB-KW"/>
</dbReference>
<evidence type="ECO:0000256" key="1">
    <source>
        <dbReference type="ARBA" id="ARBA00004141"/>
    </source>
</evidence>
<dbReference type="GO" id="GO:0005886">
    <property type="term" value="C:plasma membrane"/>
    <property type="evidence" value="ECO:0007669"/>
    <property type="project" value="TreeGrafter"/>
</dbReference>
<evidence type="ECO:0000256" key="4">
    <source>
        <dbReference type="ARBA" id="ARBA00022692"/>
    </source>
</evidence>
<sequence length="382" mass="41045">MRFPRPHLAPTPAAVIVLCAIALTILGLTVLFSATATVSKTPFFYLTKQLIGVGLAVVVGFVVSRIDLEWARGHVKLIAIGALALLVLVLVPHIGISVNGSRRWLGLGPVRLQVSEIGKIAMVFCLAHYLAINQVFIGRFKRGFLIPMVIVVCTGGLVAKEPDLGTAALIMAVGVLMLFLAGVRWRYLFAALIAGAGAFSLMVYLMPNRLTRFTAFLDVEGNKQDGTYQLYQSLAAFAVGGVNGAGLGQGLQQQHYLPEAHTDFIFSVVGEELGLYFTIGVVALFIVIFIAGIVHLRRAPNLFQFLLVSGALLLLSMQAIINLGVVTGVLPTKGMSLPFVSAGLSNLLLMGAIVGIFVNTQRAWSRPALSPRRRTLREVVQT</sequence>
<proteinExistence type="inferred from homology"/>
<evidence type="ECO:0000256" key="9">
    <source>
        <dbReference type="ARBA" id="ARBA00032370"/>
    </source>
</evidence>
<comment type="similarity">
    <text evidence="11">Belongs to the SEDS family. FtsW subfamily.</text>
</comment>
<dbReference type="GO" id="GO:0032153">
    <property type="term" value="C:cell division site"/>
    <property type="evidence" value="ECO:0007669"/>
    <property type="project" value="TreeGrafter"/>
</dbReference>
<keyword evidence="4 16" id="KW-0812">Transmembrane</keyword>
<dbReference type="STRING" id="1184151.AW736_03240"/>
<keyword evidence="8 16" id="KW-0472">Membrane</keyword>
<evidence type="ECO:0000256" key="10">
    <source>
        <dbReference type="ARBA" id="ARBA00033270"/>
    </source>
</evidence>
<evidence type="ECO:0000256" key="7">
    <source>
        <dbReference type="ARBA" id="ARBA00022989"/>
    </source>
</evidence>
<evidence type="ECO:0000256" key="2">
    <source>
        <dbReference type="ARBA" id="ARBA00022676"/>
    </source>
</evidence>
<dbReference type="PANTHER" id="PTHR30474">
    <property type="entry name" value="CELL CYCLE PROTEIN"/>
    <property type="match status" value="1"/>
</dbReference>
<feature type="transmembrane region" description="Helical" evidence="16">
    <location>
        <begin position="306"/>
        <end position="330"/>
    </location>
</feature>
<evidence type="ECO:0000256" key="13">
    <source>
        <dbReference type="ARBA" id="ARBA00041418"/>
    </source>
</evidence>
<dbReference type="PANTHER" id="PTHR30474:SF2">
    <property type="entry name" value="PEPTIDOGLYCAN GLYCOSYLTRANSFERASE FTSW-RELATED"/>
    <property type="match status" value="1"/>
</dbReference>
<evidence type="ECO:0000256" key="6">
    <source>
        <dbReference type="ARBA" id="ARBA00022984"/>
    </source>
</evidence>
<dbReference type="Proteomes" id="UP000078486">
    <property type="component" value="Unassembled WGS sequence"/>
</dbReference>
<keyword evidence="3" id="KW-0808">Transferase</keyword>
<protein>
    <recommendedName>
        <fullName evidence="12">Probable peptidoglycan glycosyltransferase FtsW</fullName>
        <ecNumber evidence="14">2.4.99.28</ecNumber>
    </recommendedName>
    <alternativeName>
        <fullName evidence="13">Cell division protein FtsW</fullName>
    </alternativeName>
    <alternativeName>
        <fullName evidence="10">Cell wall polymerase</fullName>
    </alternativeName>
    <alternativeName>
        <fullName evidence="9">Peptidoglycan polymerase</fullName>
    </alternativeName>
</protein>
<dbReference type="GO" id="GO:0051301">
    <property type="term" value="P:cell division"/>
    <property type="evidence" value="ECO:0007669"/>
    <property type="project" value="InterPro"/>
</dbReference>
<feature type="transmembrane region" description="Helical" evidence="16">
    <location>
        <begin position="336"/>
        <end position="358"/>
    </location>
</feature>
<dbReference type="GO" id="GO:0008360">
    <property type="term" value="P:regulation of cell shape"/>
    <property type="evidence" value="ECO:0007669"/>
    <property type="project" value="UniProtKB-KW"/>
</dbReference>
<evidence type="ECO:0000313" key="18">
    <source>
        <dbReference type="Proteomes" id="UP000078486"/>
    </source>
</evidence>
<accession>A0A178IQA7</accession>
<evidence type="ECO:0000256" key="12">
    <source>
        <dbReference type="ARBA" id="ARBA00041185"/>
    </source>
</evidence>
<dbReference type="GO" id="GO:0008955">
    <property type="term" value="F:peptidoglycan glycosyltransferase activity"/>
    <property type="evidence" value="ECO:0007669"/>
    <property type="project" value="UniProtKB-EC"/>
</dbReference>
<dbReference type="GO" id="GO:0015648">
    <property type="term" value="F:lipid-linked peptidoglycan transporter activity"/>
    <property type="evidence" value="ECO:0007669"/>
    <property type="project" value="TreeGrafter"/>
</dbReference>
<feature type="transmembrane region" description="Helical" evidence="16">
    <location>
        <begin position="43"/>
        <end position="63"/>
    </location>
</feature>
<evidence type="ECO:0000256" key="15">
    <source>
        <dbReference type="ARBA" id="ARBA00049902"/>
    </source>
</evidence>
<feature type="transmembrane region" description="Helical" evidence="16">
    <location>
        <begin position="165"/>
        <end position="181"/>
    </location>
</feature>
<evidence type="ECO:0000256" key="8">
    <source>
        <dbReference type="ARBA" id="ARBA00023136"/>
    </source>
</evidence>
<keyword evidence="6" id="KW-0573">Peptidoglycan synthesis</keyword>
<feature type="transmembrane region" description="Helical" evidence="16">
    <location>
        <begin position="75"/>
        <end position="97"/>
    </location>
</feature>
<evidence type="ECO:0000256" key="16">
    <source>
        <dbReference type="SAM" id="Phobius"/>
    </source>
</evidence>
<name>A0A178IQA7_9BACT</name>
<keyword evidence="5" id="KW-0133">Cell shape</keyword>
<gene>
    <name evidence="17" type="ORF">AW736_03240</name>
</gene>
<comment type="catalytic activity">
    <reaction evidence="15">
        <text>[GlcNAc-(1-&gt;4)-Mur2Ac(oyl-L-Ala-gamma-D-Glu-L-Lys-D-Ala-D-Ala)](n)-di-trans,octa-cis-undecaprenyl diphosphate + beta-D-GlcNAc-(1-&gt;4)-Mur2Ac(oyl-L-Ala-gamma-D-Glu-L-Lys-D-Ala-D-Ala)-di-trans,octa-cis-undecaprenyl diphosphate = [GlcNAc-(1-&gt;4)-Mur2Ac(oyl-L-Ala-gamma-D-Glu-L-Lys-D-Ala-D-Ala)](n+1)-di-trans,octa-cis-undecaprenyl diphosphate + di-trans,octa-cis-undecaprenyl diphosphate + H(+)</text>
        <dbReference type="Rhea" id="RHEA:23708"/>
        <dbReference type="Rhea" id="RHEA-COMP:9602"/>
        <dbReference type="Rhea" id="RHEA-COMP:9603"/>
        <dbReference type="ChEBI" id="CHEBI:15378"/>
        <dbReference type="ChEBI" id="CHEBI:58405"/>
        <dbReference type="ChEBI" id="CHEBI:60033"/>
        <dbReference type="ChEBI" id="CHEBI:78435"/>
        <dbReference type="EC" id="2.4.99.28"/>
    </reaction>
</comment>